<proteinExistence type="predicted"/>
<reference evidence="2 4" key="3">
    <citation type="submission" date="2017-02" db="EMBL/GenBank/DDBJ databases">
        <authorList>
            <person name="Peterson S.W."/>
        </authorList>
    </citation>
    <scope>NUCLEOTIDE SEQUENCE [LARGE SCALE GENOMIC DNA]</scope>
    <source>
        <strain evidence="2 4">ATCC 43854</strain>
    </source>
</reference>
<reference evidence="3" key="1">
    <citation type="submission" date="2016-11" db="EMBL/GenBank/DDBJ databases">
        <authorList>
            <person name="Varghese N."/>
            <person name="Submissions S."/>
        </authorList>
    </citation>
    <scope>NUCLEOTIDE SEQUENCE [LARGE SCALE GENOMIC DNA]</scope>
    <source>
        <strain evidence="3">UWOS</strain>
    </source>
</reference>
<keyword evidence="3" id="KW-1185">Reference proteome</keyword>
<protein>
    <recommendedName>
        <fullName evidence="5">Redox-active protein (C_GCAxxG_C_C)</fullName>
    </recommendedName>
</protein>
<dbReference type="STRING" id="28122.SAMN02745108_00679"/>
<accession>A0A1T4KY85</accession>
<dbReference type="EMBL" id="FUWU01000008">
    <property type="protein sequence ID" value="SJZ47308.1"/>
    <property type="molecule type" value="Genomic_DNA"/>
</dbReference>
<reference evidence="1" key="2">
    <citation type="submission" date="2016-11" db="EMBL/GenBank/DDBJ databases">
        <authorList>
            <person name="Jaros S."/>
            <person name="Januszkiewicz K."/>
            <person name="Wedrychowicz H."/>
        </authorList>
    </citation>
    <scope>NUCLEOTIDE SEQUENCE [LARGE SCALE GENOMIC DNA]</scope>
    <source>
        <strain evidence="1">UWOS</strain>
    </source>
</reference>
<evidence type="ECO:0000313" key="1">
    <source>
        <dbReference type="EMBL" id="SHK49782.1"/>
    </source>
</evidence>
<dbReference type="AlphaFoldDB" id="A0A1M6SYF6"/>
<evidence type="ECO:0000313" key="4">
    <source>
        <dbReference type="Proteomes" id="UP000190449"/>
    </source>
</evidence>
<dbReference type="EMBL" id="FRAW01000008">
    <property type="protein sequence ID" value="SHK49782.1"/>
    <property type="molecule type" value="Genomic_DNA"/>
</dbReference>
<sequence length="109" mass="11961">MKDFAREYHAKHLGNCAMSVAAAWLNAHESDPSEVEKFKTCGAGRAPDGLCGALYAATQFMPEKKDAIVQEFSRVAQGTLCKEIRSKTNMTCNDRVALAAEILSHLEEK</sequence>
<dbReference type="RefSeq" id="WP_073303300.1">
    <property type="nucleotide sequence ID" value="NZ_FRAW01000008.1"/>
</dbReference>
<gene>
    <name evidence="2" type="ORF">SAMN02745108_00679</name>
    <name evidence="1" type="ORF">SAMN05720469_1082</name>
</gene>
<name>A0A1M6SYF6_9BACT</name>
<evidence type="ECO:0000313" key="3">
    <source>
        <dbReference type="Proteomes" id="UP000184275"/>
    </source>
</evidence>
<evidence type="ECO:0008006" key="5">
    <source>
        <dbReference type="Google" id="ProtNLM"/>
    </source>
</evidence>
<dbReference type="Proteomes" id="UP000184275">
    <property type="component" value="Unassembled WGS sequence"/>
</dbReference>
<evidence type="ECO:0000313" key="2">
    <source>
        <dbReference type="EMBL" id="SJZ47308.1"/>
    </source>
</evidence>
<dbReference type="Proteomes" id="UP000190449">
    <property type="component" value="Unassembled WGS sequence"/>
</dbReference>
<accession>A0A1M6SYF6</accession>
<organism evidence="1 3">
    <name type="scientific">Fibrobacter intestinalis</name>
    <dbReference type="NCBI Taxonomy" id="28122"/>
    <lineage>
        <taxon>Bacteria</taxon>
        <taxon>Pseudomonadati</taxon>
        <taxon>Fibrobacterota</taxon>
        <taxon>Fibrobacteria</taxon>
        <taxon>Fibrobacterales</taxon>
        <taxon>Fibrobacteraceae</taxon>
        <taxon>Fibrobacter</taxon>
    </lineage>
</organism>